<feature type="binding site" evidence="10">
    <location>
        <position position="161"/>
    </location>
    <ligand>
        <name>NAD(+)</name>
        <dbReference type="ChEBI" id="CHEBI:57540"/>
    </ligand>
</feature>
<evidence type="ECO:0000256" key="8">
    <source>
        <dbReference type="PIRSR" id="PIRSR500134-1"/>
    </source>
</evidence>
<dbReference type="InterPro" id="IPR014027">
    <property type="entry name" value="UDP-Glc/GDP-Man_DH_C"/>
</dbReference>
<feature type="binding site" evidence="9">
    <location>
        <begin position="158"/>
        <end position="161"/>
    </location>
    <ligand>
        <name>substrate</name>
    </ligand>
</feature>
<evidence type="ECO:0000256" key="3">
    <source>
        <dbReference type="ARBA" id="ARBA00012954"/>
    </source>
</evidence>
<evidence type="ECO:0000256" key="4">
    <source>
        <dbReference type="ARBA" id="ARBA00023002"/>
    </source>
</evidence>
<dbReference type="Pfam" id="PF03720">
    <property type="entry name" value="UDPG_MGDP_dh_C"/>
    <property type="match status" value="1"/>
</dbReference>
<evidence type="ECO:0000313" key="13">
    <source>
        <dbReference type="Proteomes" id="UP000033935"/>
    </source>
</evidence>
<keyword evidence="5 7" id="KW-0520">NAD</keyword>
<dbReference type="PIRSF" id="PIRSF500134">
    <property type="entry name" value="UDPglc_DH_bac"/>
    <property type="match status" value="1"/>
</dbReference>
<evidence type="ECO:0000256" key="2">
    <source>
        <dbReference type="ARBA" id="ARBA00006601"/>
    </source>
</evidence>
<feature type="binding site" evidence="9">
    <location>
        <begin position="255"/>
        <end position="259"/>
    </location>
    <ligand>
        <name>substrate</name>
    </ligand>
</feature>
<dbReference type="NCBIfam" id="TIGR03026">
    <property type="entry name" value="NDP-sugDHase"/>
    <property type="match status" value="1"/>
</dbReference>
<accession>A0A0G0MJH1</accession>
<sequence length="442" mass="47766">MNLVMIGTGYVGLTTGVGFATLGHKVACVDIDASKIARLDLGEVPFYEPGLQEALKQVQSSGNIMFTTDLESVIGQADIIVLAVGTPPKSTGEADLSALFAASQQIGFCLDHEAVIVVKSTVPVGTNRKVLAHIRKTMQEKNREELSGLINIVSVPEFLREGTALQDFLVSDRIVIGADDAIAASTIDRLHEGIKAVRLVTTIESAELIKYAANAFLATKISFINEMANLADRVGADVRDIAQGIGLDHRIGPHFLNAGIGYGGSCFPKDVSALEQLSGHNGYSFKLLSAVIEVNNRQRDSFFKRLVDELGDVKGRRIAVWGLAFKPDTDDVRESAAIEIAQRLCAQGAEIAAYDPKAMENAKRVLSDTVIFAPTAMDAASGADALVVLTQWPEFKEVSFKTLRDQMVEPHIFDGRNYLADLHLEQLGFIYRGVGLGRYDAS</sequence>
<dbReference type="Gene3D" id="1.20.5.100">
    <property type="entry name" value="Cytochrome c1, transmembrane anchor, C-terminal"/>
    <property type="match status" value="1"/>
</dbReference>
<feature type="domain" description="UDP-glucose/GDP-mannose dehydrogenase C-terminal" evidence="11">
    <location>
        <begin position="319"/>
        <end position="421"/>
    </location>
</feature>
<dbReference type="GO" id="GO:0003979">
    <property type="term" value="F:UDP-glucose 6-dehydrogenase activity"/>
    <property type="evidence" value="ECO:0007669"/>
    <property type="project" value="UniProtKB-EC"/>
</dbReference>
<keyword evidence="4 7" id="KW-0560">Oxidoreductase</keyword>
<dbReference type="InterPro" id="IPR036291">
    <property type="entry name" value="NAD(P)-bd_dom_sf"/>
</dbReference>
<feature type="binding site" evidence="10">
    <location>
        <position position="333"/>
    </location>
    <ligand>
        <name>NAD(+)</name>
        <dbReference type="ChEBI" id="CHEBI:57540"/>
    </ligand>
</feature>
<dbReference type="PANTHER" id="PTHR43750:SF3">
    <property type="entry name" value="UDP-GLUCOSE 6-DEHYDROGENASE TUAD"/>
    <property type="match status" value="1"/>
</dbReference>
<comment type="pathway">
    <text evidence="1">Nucleotide-sugar biosynthesis; UDP-alpha-D-glucuronate biosynthesis; UDP-alpha-D-glucuronate from UDP-alpha-D-glucose: step 1/1.</text>
</comment>
<dbReference type="Gene3D" id="3.40.50.720">
    <property type="entry name" value="NAD(P)-binding Rossmann-like Domain"/>
    <property type="match status" value="2"/>
</dbReference>
<dbReference type="InterPro" id="IPR001732">
    <property type="entry name" value="UDP-Glc/GDP-Man_DH_N"/>
</dbReference>
<dbReference type="InterPro" id="IPR014026">
    <property type="entry name" value="UDP-Glc/GDP-Man_DH_dimer"/>
</dbReference>
<feature type="binding site" evidence="10">
    <location>
        <position position="30"/>
    </location>
    <ligand>
        <name>NAD(+)</name>
        <dbReference type="ChEBI" id="CHEBI:57540"/>
    </ligand>
</feature>
<evidence type="ECO:0000313" key="12">
    <source>
        <dbReference type="EMBL" id="KKR04159.1"/>
    </source>
</evidence>
<name>A0A0G0MJH1_9BACT</name>
<organism evidence="12 13">
    <name type="scientific">Candidatus Uhrbacteria bacterium GW2011_GWF2_39_13</name>
    <dbReference type="NCBI Taxonomy" id="1618995"/>
    <lineage>
        <taxon>Bacteria</taxon>
        <taxon>Candidatus Uhriibacteriota</taxon>
    </lineage>
</organism>
<dbReference type="UniPathway" id="UPA00038">
    <property type="reaction ID" value="UER00491"/>
</dbReference>
<dbReference type="EMBL" id="LBWG01000011">
    <property type="protein sequence ID" value="KKR04159.1"/>
    <property type="molecule type" value="Genomic_DNA"/>
</dbReference>
<dbReference type="Pfam" id="PF03721">
    <property type="entry name" value="UDPG_MGDP_dh_N"/>
    <property type="match status" value="1"/>
</dbReference>
<evidence type="ECO:0000259" key="11">
    <source>
        <dbReference type="SMART" id="SM00984"/>
    </source>
</evidence>
<feature type="active site" description="Nucleophile" evidence="8">
    <location>
        <position position="266"/>
    </location>
</feature>
<feature type="binding site" evidence="9">
    <location>
        <position position="263"/>
    </location>
    <ligand>
        <name>substrate</name>
    </ligand>
</feature>
<dbReference type="SUPFAM" id="SSF51735">
    <property type="entry name" value="NAD(P)-binding Rossmann-fold domains"/>
    <property type="match status" value="1"/>
</dbReference>
<proteinExistence type="inferred from homology"/>
<comment type="caution">
    <text evidence="12">The sequence shown here is derived from an EMBL/GenBank/DDBJ whole genome shotgun (WGS) entry which is preliminary data.</text>
</comment>
<dbReference type="GO" id="GO:0000271">
    <property type="term" value="P:polysaccharide biosynthetic process"/>
    <property type="evidence" value="ECO:0007669"/>
    <property type="project" value="InterPro"/>
</dbReference>
<feature type="binding site" evidence="10">
    <location>
        <position position="35"/>
    </location>
    <ligand>
        <name>NAD(+)</name>
        <dbReference type="ChEBI" id="CHEBI:57540"/>
    </ligand>
</feature>
<gene>
    <name evidence="12" type="ORF">UT30_C0011G0005</name>
</gene>
<feature type="binding site" evidence="9">
    <location>
        <position position="210"/>
    </location>
    <ligand>
        <name>substrate</name>
    </ligand>
</feature>
<dbReference type="Proteomes" id="UP000033935">
    <property type="component" value="Unassembled WGS sequence"/>
</dbReference>
<dbReference type="SUPFAM" id="SSF52413">
    <property type="entry name" value="UDP-glucose/GDP-mannose dehydrogenase C-terminal domain"/>
    <property type="match status" value="1"/>
</dbReference>
<evidence type="ECO:0000256" key="10">
    <source>
        <dbReference type="PIRSR" id="PIRSR500134-3"/>
    </source>
</evidence>
<feature type="binding site" evidence="9">
    <location>
        <position position="326"/>
    </location>
    <ligand>
        <name>substrate</name>
    </ligand>
</feature>
<dbReference type="AlphaFoldDB" id="A0A0G0MJH1"/>
<evidence type="ECO:0000256" key="5">
    <source>
        <dbReference type="ARBA" id="ARBA00023027"/>
    </source>
</evidence>
<dbReference type="EC" id="1.1.1.22" evidence="3 7"/>
<dbReference type="InterPro" id="IPR017476">
    <property type="entry name" value="UDP-Glc/GDP-Man"/>
</dbReference>
<dbReference type="GO" id="GO:0051287">
    <property type="term" value="F:NAD binding"/>
    <property type="evidence" value="ECO:0007669"/>
    <property type="project" value="InterPro"/>
</dbReference>
<evidence type="ECO:0000256" key="7">
    <source>
        <dbReference type="PIRNR" id="PIRNR000124"/>
    </source>
</evidence>
<dbReference type="PATRIC" id="fig|1618995.3.peg.566"/>
<dbReference type="PANTHER" id="PTHR43750">
    <property type="entry name" value="UDP-GLUCOSE 6-DEHYDROGENASE TUAD"/>
    <property type="match status" value="1"/>
</dbReference>
<comment type="similarity">
    <text evidence="2 7">Belongs to the UDP-glucose/GDP-mannose dehydrogenase family.</text>
</comment>
<evidence type="ECO:0000256" key="1">
    <source>
        <dbReference type="ARBA" id="ARBA00004701"/>
    </source>
</evidence>
<dbReference type="InterPro" id="IPR028357">
    <property type="entry name" value="UDPglc_DH_bac"/>
</dbReference>
<dbReference type="InterPro" id="IPR008927">
    <property type="entry name" value="6-PGluconate_DH-like_C_sf"/>
</dbReference>
<protein>
    <recommendedName>
        <fullName evidence="3 7">UDP-glucose 6-dehydrogenase</fullName>
        <ecNumber evidence="3 7">1.1.1.22</ecNumber>
    </recommendedName>
</protein>
<dbReference type="SMART" id="SM00984">
    <property type="entry name" value="UDPG_MGDP_dh_C"/>
    <property type="match status" value="1"/>
</dbReference>
<dbReference type="SUPFAM" id="SSF48179">
    <property type="entry name" value="6-phosphogluconate dehydrogenase C-terminal domain-like"/>
    <property type="match status" value="1"/>
</dbReference>
<feature type="binding site" evidence="10">
    <location>
        <position position="86"/>
    </location>
    <ligand>
        <name>NAD(+)</name>
        <dbReference type="ChEBI" id="CHEBI:57540"/>
    </ligand>
</feature>
<dbReference type="Pfam" id="PF00984">
    <property type="entry name" value="UDPG_MGDP_dh"/>
    <property type="match status" value="1"/>
</dbReference>
<evidence type="ECO:0000256" key="9">
    <source>
        <dbReference type="PIRSR" id="PIRSR500134-2"/>
    </source>
</evidence>
<feature type="binding site" evidence="10">
    <location>
        <position position="121"/>
    </location>
    <ligand>
        <name>NAD(+)</name>
        <dbReference type="ChEBI" id="CHEBI:57540"/>
    </ligand>
</feature>
<comment type="catalytic activity">
    <reaction evidence="6 7">
        <text>UDP-alpha-D-glucose + 2 NAD(+) + H2O = UDP-alpha-D-glucuronate + 2 NADH + 3 H(+)</text>
        <dbReference type="Rhea" id="RHEA:23596"/>
        <dbReference type="ChEBI" id="CHEBI:15377"/>
        <dbReference type="ChEBI" id="CHEBI:15378"/>
        <dbReference type="ChEBI" id="CHEBI:57540"/>
        <dbReference type="ChEBI" id="CHEBI:57945"/>
        <dbReference type="ChEBI" id="CHEBI:58052"/>
        <dbReference type="ChEBI" id="CHEBI:58885"/>
        <dbReference type="EC" id="1.1.1.22"/>
    </reaction>
</comment>
<dbReference type="PIRSF" id="PIRSF000124">
    <property type="entry name" value="UDPglc_GDPman_dh"/>
    <property type="match status" value="1"/>
</dbReference>
<dbReference type="InterPro" id="IPR036220">
    <property type="entry name" value="UDP-Glc/GDP-Man_DH_C_sf"/>
</dbReference>
<reference evidence="12 13" key="1">
    <citation type="journal article" date="2015" name="Nature">
        <title>rRNA introns, odd ribosomes, and small enigmatic genomes across a large radiation of phyla.</title>
        <authorList>
            <person name="Brown C.T."/>
            <person name="Hug L.A."/>
            <person name="Thomas B.C."/>
            <person name="Sharon I."/>
            <person name="Castelle C.J."/>
            <person name="Singh A."/>
            <person name="Wilkins M.J."/>
            <person name="Williams K.H."/>
            <person name="Banfield J.F."/>
        </authorList>
    </citation>
    <scope>NUCLEOTIDE SEQUENCE [LARGE SCALE GENOMIC DNA]</scope>
</reference>
<dbReference type="GO" id="GO:0006065">
    <property type="term" value="P:UDP-glucuronate biosynthetic process"/>
    <property type="evidence" value="ECO:0007669"/>
    <property type="project" value="UniProtKB-UniPathway"/>
</dbReference>
<evidence type="ECO:0000256" key="6">
    <source>
        <dbReference type="ARBA" id="ARBA00047473"/>
    </source>
</evidence>
<feature type="binding site" evidence="10">
    <location>
        <position position="269"/>
    </location>
    <ligand>
        <name>NAD(+)</name>
        <dbReference type="ChEBI" id="CHEBI:57540"/>
    </ligand>
</feature>